<reference evidence="1" key="1">
    <citation type="submission" date="2016-01" db="EMBL/GenBank/DDBJ databases">
        <authorList>
            <person name="Peeters C."/>
        </authorList>
    </citation>
    <scope>NUCLEOTIDE SEQUENCE [LARGE SCALE GENOMIC DNA]</scope>
    <source>
        <strain evidence="1">LMG 29323</strain>
    </source>
</reference>
<dbReference type="Pfam" id="PF11367">
    <property type="entry name" value="Tail_completion_gp17"/>
    <property type="match status" value="1"/>
</dbReference>
<accession>A0A158BHS6</accession>
<organism evidence="1 2">
    <name type="scientific">Caballeronia pedi</name>
    <dbReference type="NCBI Taxonomy" id="1777141"/>
    <lineage>
        <taxon>Bacteria</taxon>
        <taxon>Pseudomonadati</taxon>
        <taxon>Pseudomonadota</taxon>
        <taxon>Betaproteobacteria</taxon>
        <taxon>Burkholderiales</taxon>
        <taxon>Burkholderiaceae</taxon>
        <taxon>Caballeronia</taxon>
    </lineage>
</organism>
<protein>
    <recommendedName>
        <fullName evidence="3">DUF3168 domain-containing protein</fullName>
    </recommendedName>
</protein>
<gene>
    <name evidence="1" type="ORF">AWB80_03573</name>
</gene>
<dbReference type="Proteomes" id="UP000054911">
    <property type="component" value="Unassembled WGS sequence"/>
</dbReference>
<name>A0A158BHS6_9BURK</name>
<dbReference type="AlphaFoldDB" id="A0A158BHS6"/>
<dbReference type="RefSeq" id="WP_061175991.1">
    <property type="nucleotide sequence ID" value="NZ_FCOE02000010.1"/>
</dbReference>
<evidence type="ECO:0008006" key="3">
    <source>
        <dbReference type="Google" id="ProtNLM"/>
    </source>
</evidence>
<dbReference type="InterPro" id="IPR021508">
    <property type="entry name" value="Gp17-like"/>
</dbReference>
<evidence type="ECO:0000313" key="2">
    <source>
        <dbReference type="Proteomes" id="UP000054911"/>
    </source>
</evidence>
<evidence type="ECO:0000313" key="1">
    <source>
        <dbReference type="EMBL" id="SAK69500.1"/>
    </source>
</evidence>
<dbReference type="EMBL" id="FCOE02000010">
    <property type="protein sequence ID" value="SAK69500.1"/>
    <property type="molecule type" value="Genomic_DNA"/>
</dbReference>
<dbReference type="STRING" id="1777141.AWB80_03573"/>
<keyword evidence="2" id="KW-1185">Reference proteome</keyword>
<dbReference type="OrthoDB" id="8612771at2"/>
<sequence length="117" mass="12947">MSANQIVERALKHLADGHVFPDVAEQGVRPPWIVYQFSGGEITVDLSGTLFDYYQARVQIAVWHPTPQGRSSLMQKVLHALIAPDVGAVPLGAPGDVYEHETQLHGSRVDVNLWCKF</sequence>
<proteinExistence type="predicted"/>
<comment type="caution">
    <text evidence="1">The sequence shown here is derived from an EMBL/GenBank/DDBJ whole genome shotgun (WGS) entry which is preliminary data.</text>
</comment>